<dbReference type="Proteomes" id="UP001528912">
    <property type="component" value="Unassembled WGS sequence"/>
</dbReference>
<name>A0ABT6C6R1_9MICO</name>
<evidence type="ECO:0000259" key="6">
    <source>
        <dbReference type="PROSITE" id="PS50850"/>
    </source>
</evidence>
<dbReference type="PROSITE" id="PS50850">
    <property type="entry name" value="MFS"/>
    <property type="match status" value="1"/>
</dbReference>
<feature type="transmembrane region" description="Helical" evidence="5">
    <location>
        <begin position="59"/>
        <end position="78"/>
    </location>
</feature>
<feature type="transmembrane region" description="Helical" evidence="5">
    <location>
        <begin position="116"/>
        <end position="137"/>
    </location>
</feature>
<keyword evidence="8" id="KW-1185">Reference proteome</keyword>
<keyword evidence="4 5" id="KW-0472">Membrane</keyword>
<evidence type="ECO:0000256" key="3">
    <source>
        <dbReference type="ARBA" id="ARBA00022989"/>
    </source>
</evidence>
<dbReference type="Pfam" id="PF07690">
    <property type="entry name" value="MFS_1"/>
    <property type="match status" value="1"/>
</dbReference>
<proteinExistence type="predicted"/>
<sequence length="487" mass="49773">MTSSTTTASPSQPAPVRPATRTGLLLAVVLGAQFMAVLDASIVNVAIPSMHADLGADGAGLQLILAGYVIAYAVLLVTGARLGDRLGQRTMFVTGLTAFSAASLACGLAWSTEVLIAFRFVQGAGAAMMVPQVMTLIQVTFAGEARGRALSLYAAVISGGAVVGQVFGGLIVSSDVGGTQWRGVFLVNVPIGLLLLALAPRVLPGGSARPGHRLDLRGLALLTPTVLLLVVPLVLGHEEDWPLWGWVMLAASAVLLAAFVAVERRVEASGGAALFPGRVLRARGLVPAAAGQFLVMSTFSASLFTMAIHLQSALGYTALHAGLLFIPMAGCFAVASMTWRRVPMRHHARMIPAGLVLAAASLVAMGVLLRDGRGFGVAALVVFGVMGLGFGAAFSPLMAVALGRVPLVEAADASGFVTTLVQLGNVVGVATFGTLYLTRADDGVRHASAEAIEVTDLAQAGAIVVAACLAWLATRPAPAPAAVPDPV</sequence>
<dbReference type="EMBL" id="JAROAV010000028">
    <property type="protein sequence ID" value="MDF8264618.1"/>
    <property type="molecule type" value="Genomic_DNA"/>
</dbReference>
<feature type="transmembrane region" description="Helical" evidence="5">
    <location>
        <begin position="351"/>
        <end position="369"/>
    </location>
</feature>
<accession>A0ABT6C6R1</accession>
<dbReference type="InterPro" id="IPR020846">
    <property type="entry name" value="MFS_dom"/>
</dbReference>
<dbReference type="CDD" id="cd17321">
    <property type="entry name" value="MFS_MMR_MDR_like"/>
    <property type="match status" value="1"/>
</dbReference>
<protein>
    <submittedName>
        <fullName evidence="7">MFS transporter</fullName>
    </submittedName>
</protein>
<feature type="transmembrane region" description="Helical" evidence="5">
    <location>
        <begin position="415"/>
        <end position="437"/>
    </location>
</feature>
<feature type="transmembrane region" description="Helical" evidence="5">
    <location>
        <begin position="457"/>
        <end position="474"/>
    </location>
</feature>
<feature type="transmembrane region" description="Helical" evidence="5">
    <location>
        <begin position="90"/>
        <end position="110"/>
    </location>
</feature>
<comment type="caution">
    <text evidence="7">The sequence shown here is derived from an EMBL/GenBank/DDBJ whole genome shotgun (WGS) entry which is preliminary data.</text>
</comment>
<dbReference type="InterPro" id="IPR011701">
    <property type="entry name" value="MFS"/>
</dbReference>
<keyword evidence="2 5" id="KW-0812">Transmembrane</keyword>
<feature type="transmembrane region" description="Helical" evidence="5">
    <location>
        <begin position="24"/>
        <end position="47"/>
    </location>
</feature>
<dbReference type="PANTHER" id="PTHR42718">
    <property type="entry name" value="MAJOR FACILITATOR SUPERFAMILY MULTIDRUG TRANSPORTER MFSC"/>
    <property type="match status" value="1"/>
</dbReference>
<evidence type="ECO:0000313" key="8">
    <source>
        <dbReference type="Proteomes" id="UP001528912"/>
    </source>
</evidence>
<evidence type="ECO:0000256" key="5">
    <source>
        <dbReference type="SAM" id="Phobius"/>
    </source>
</evidence>
<evidence type="ECO:0000256" key="4">
    <source>
        <dbReference type="ARBA" id="ARBA00023136"/>
    </source>
</evidence>
<keyword evidence="3 5" id="KW-1133">Transmembrane helix</keyword>
<feature type="transmembrane region" description="Helical" evidence="5">
    <location>
        <begin position="284"/>
        <end position="308"/>
    </location>
</feature>
<evidence type="ECO:0000313" key="7">
    <source>
        <dbReference type="EMBL" id="MDF8264618.1"/>
    </source>
</evidence>
<evidence type="ECO:0000256" key="1">
    <source>
        <dbReference type="ARBA" id="ARBA00004651"/>
    </source>
</evidence>
<feature type="transmembrane region" description="Helical" evidence="5">
    <location>
        <begin position="241"/>
        <end position="263"/>
    </location>
</feature>
<dbReference type="Gene3D" id="1.20.1250.20">
    <property type="entry name" value="MFS general substrate transporter like domains"/>
    <property type="match status" value="1"/>
</dbReference>
<evidence type="ECO:0000256" key="2">
    <source>
        <dbReference type="ARBA" id="ARBA00022692"/>
    </source>
</evidence>
<feature type="transmembrane region" description="Helical" evidence="5">
    <location>
        <begin position="375"/>
        <end position="403"/>
    </location>
</feature>
<feature type="transmembrane region" description="Helical" evidence="5">
    <location>
        <begin position="216"/>
        <end position="235"/>
    </location>
</feature>
<comment type="subcellular location">
    <subcellularLocation>
        <location evidence="1">Cell membrane</location>
        <topology evidence="1">Multi-pass membrane protein</topology>
    </subcellularLocation>
</comment>
<dbReference type="PRINTS" id="PR01036">
    <property type="entry name" value="TCRTETB"/>
</dbReference>
<feature type="transmembrane region" description="Helical" evidence="5">
    <location>
        <begin position="184"/>
        <end position="204"/>
    </location>
</feature>
<gene>
    <name evidence="7" type="ORF">P4R38_10220</name>
</gene>
<feature type="transmembrane region" description="Helical" evidence="5">
    <location>
        <begin position="149"/>
        <end position="172"/>
    </location>
</feature>
<feature type="domain" description="Major facilitator superfamily (MFS) profile" evidence="6">
    <location>
        <begin position="25"/>
        <end position="478"/>
    </location>
</feature>
<dbReference type="Gene3D" id="1.20.1720.10">
    <property type="entry name" value="Multidrug resistance protein D"/>
    <property type="match status" value="1"/>
</dbReference>
<dbReference type="SUPFAM" id="SSF103473">
    <property type="entry name" value="MFS general substrate transporter"/>
    <property type="match status" value="1"/>
</dbReference>
<organism evidence="7 8">
    <name type="scientific">Luteipulveratus flavus</name>
    <dbReference type="NCBI Taxonomy" id="3031728"/>
    <lineage>
        <taxon>Bacteria</taxon>
        <taxon>Bacillati</taxon>
        <taxon>Actinomycetota</taxon>
        <taxon>Actinomycetes</taxon>
        <taxon>Micrococcales</taxon>
        <taxon>Dermacoccaceae</taxon>
        <taxon>Luteipulveratus</taxon>
    </lineage>
</organism>
<dbReference type="PANTHER" id="PTHR42718:SF39">
    <property type="entry name" value="ACTINORHODIN TRANSPORTER-RELATED"/>
    <property type="match status" value="1"/>
</dbReference>
<reference evidence="7 8" key="1">
    <citation type="submission" date="2023-03" db="EMBL/GenBank/DDBJ databases">
        <title>YIM 133296 draft genome.</title>
        <authorList>
            <person name="Xiong L."/>
        </authorList>
    </citation>
    <scope>NUCLEOTIDE SEQUENCE [LARGE SCALE GENOMIC DNA]</scope>
    <source>
        <strain evidence="7 8">YIM 133296</strain>
    </source>
</reference>
<dbReference type="RefSeq" id="WP_277192048.1">
    <property type="nucleotide sequence ID" value="NZ_JAROAV010000028.1"/>
</dbReference>
<feature type="transmembrane region" description="Helical" evidence="5">
    <location>
        <begin position="314"/>
        <end position="339"/>
    </location>
</feature>
<dbReference type="InterPro" id="IPR036259">
    <property type="entry name" value="MFS_trans_sf"/>
</dbReference>